<dbReference type="InterPro" id="IPR027417">
    <property type="entry name" value="P-loop_NTPase"/>
</dbReference>
<evidence type="ECO:0000259" key="7">
    <source>
        <dbReference type="PROSITE" id="PS50045"/>
    </source>
</evidence>
<dbReference type="Pfam" id="PF00158">
    <property type="entry name" value="Sigma54_activat"/>
    <property type="match status" value="1"/>
</dbReference>
<dbReference type="Gene3D" id="3.40.50.2300">
    <property type="match status" value="1"/>
</dbReference>
<evidence type="ECO:0000313" key="10">
    <source>
        <dbReference type="Proteomes" id="UP000219374"/>
    </source>
</evidence>
<dbReference type="AlphaFoldDB" id="A0A286DAZ3"/>
<keyword evidence="6" id="KW-0597">Phosphoprotein</keyword>
<dbReference type="PROSITE" id="PS00676">
    <property type="entry name" value="SIGMA54_INTERACT_2"/>
    <property type="match status" value="1"/>
</dbReference>
<dbReference type="RefSeq" id="WP_097122851.1">
    <property type="nucleotide sequence ID" value="NZ_OCND01000008.1"/>
</dbReference>
<dbReference type="SUPFAM" id="SSF46689">
    <property type="entry name" value="Homeodomain-like"/>
    <property type="match status" value="1"/>
</dbReference>
<dbReference type="FunFam" id="3.40.50.300:FF:000006">
    <property type="entry name" value="DNA-binding transcriptional regulator NtrC"/>
    <property type="match status" value="1"/>
</dbReference>
<name>A0A286DAZ3_9GAMM</name>
<dbReference type="Pfam" id="PF00072">
    <property type="entry name" value="Response_reg"/>
    <property type="match status" value="1"/>
</dbReference>
<proteinExistence type="predicted"/>
<dbReference type="Proteomes" id="UP000219374">
    <property type="component" value="Unassembled WGS sequence"/>
</dbReference>
<evidence type="ECO:0000256" key="3">
    <source>
        <dbReference type="ARBA" id="ARBA00023015"/>
    </source>
</evidence>
<dbReference type="Pfam" id="PF25601">
    <property type="entry name" value="AAA_lid_14"/>
    <property type="match status" value="1"/>
</dbReference>
<dbReference type="CDD" id="cd00009">
    <property type="entry name" value="AAA"/>
    <property type="match status" value="1"/>
</dbReference>
<dbReference type="GO" id="GO:0043565">
    <property type="term" value="F:sequence-specific DNA binding"/>
    <property type="evidence" value="ECO:0007669"/>
    <property type="project" value="InterPro"/>
</dbReference>
<dbReference type="PRINTS" id="PR01590">
    <property type="entry name" value="HTHFIS"/>
</dbReference>
<feature type="domain" description="Sigma-54 factor interaction" evidence="7">
    <location>
        <begin position="154"/>
        <end position="375"/>
    </location>
</feature>
<dbReference type="InterPro" id="IPR003593">
    <property type="entry name" value="AAA+_ATPase"/>
</dbReference>
<dbReference type="Gene3D" id="1.10.8.60">
    <property type="match status" value="1"/>
</dbReference>
<dbReference type="EMBL" id="OCND01000008">
    <property type="protein sequence ID" value="SOD55825.1"/>
    <property type="molecule type" value="Genomic_DNA"/>
</dbReference>
<dbReference type="Pfam" id="PF02954">
    <property type="entry name" value="HTH_8"/>
    <property type="match status" value="1"/>
</dbReference>
<dbReference type="SMART" id="SM00448">
    <property type="entry name" value="REC"/>
    <property type="match status" value="1"/>
</dbReference>
<dbReference type="PROSITE" id="PS50110">
    <property type="entry name" value="RESPONSE_REGULATORY"/>
    <property type="match status" value="1"/>
</dbReference>
<dbReference type="Gene3D" id="3.40.50.300">
    <property type="entry name" value="P-loop containing nucleotide triphosphate hydrolases"/>
    <property type="match status" value="1"/>
</dbReference>
<dbReference type="PANTHER" id="PTHR32071">
    <property type="entry name" value="TRANSCRIPTIONAL REGULATORY PROTEIN"/>
    <property type="match status" value="1"/>
</dbReference>
<gene>
    <name evidence="9" type="ORF">SAMN06296416_10834</name>
</gene>
<keyword evidence="1" id="KW-0547">Nucleotide-binding</keyword>
<dbReference type="SUPFAM" id="SSF52540">
    <property type="entry name" value="P-loop containing nucleoside triphosphate hydrolases"/>
    <property type="match status" value="1"/>
</dbReference>
<feature type="modified residue" description="4-aspartylphosphate" evidence="6">
    <location>
        <position position="52"/>
    </location>
</feature>
<dbReference type="InterPro" id="IPR002078">
    <property type="entry name" value="Sigma_54_int"/>
</dbReference>
<keyword evidence="2" id="KW-0067">ATP-binding</keyword>
<dbReference type="PROSITE" id="PS00688">
    <property type="entry name" value="SIGMA54_INTERACT_3"/>
    <property type="match status" value="1"/>
</dbReference>
<keyword evidence="4 9" id="KW-0238">DNA-binding</keyword>
<dbReference type="InterPro" id="IPR001789">
    <property type="entry name" value="Sig_transdc_resp-reg_receiver"/>
</dbReference>
<dbReference type="InterPro" id="IPR011006">
    <property type="entry name" value="CheY-like_superfamily"/>
</dbReference>
<keyword evidence="5" id="KW-0804">Transcription</keyword>
<feature type="domain" description="Response regulatory" evidence="8">
    <location>
        <begin position="3"/>
        <end position="122"/>
    </location>
</feature>
<evidence type="ECO:0000256" key="5">
    <source>
        <dbReference type="ARBA" id="ARBA00023163"/>
    </source>
</evidence>
<dbReference type="SUPFAM" id="SSF52172">
    <property type="entry name" value="CheY-like"/>
    <property type="match status" value="1"/>
</dbReference>
<dbReference type="PROSITE" id="PS50045">
    <property type="entry name" value="SIGMA54_INTERACT_4"/>
    <property type="match status" value="1"/>
</dbReference>
<dbReference type="InterPro" id="IPR025944">
    <property type="entry name" value="Sigma_54_int_dom_CS"/>
</dbReference>
<dbReference type="GO" id="GO:0006355">
    <property type="term" value="P:regulation of DNA-templated transcription"/>
    <property type="evidence" value="ECO:0007669"/>
    <property type="project" value="InterPro"/>
</dbReference>
<dbReference type="OrthoDB" id="9804019at2"/>
<dbReference type="SMART" id="SM00382">
    <property type="entry name" value="AAA"/>
    <property type="match status" value="1"/>
</dbReference>
<dbReference type="InterPro" id="IPR025943">
    <property type="entry name" value="Sigma_54_int_dom_ATP-bd_2"/>
</dbReference>
<keyword evidence="10" id="KW-1185">Reference proteome</keyword>
<reference evidence="9 10" key="1">
    <citation type="submission" date="2017-09" db="EMBL/GenBank/DDBJ databases">
        <authorList>
            <person name="Ehlers B."/>
            <person name="Leendertz F.H."/>
        </authorList>
    </citation>
    <scope>NUCLEOTIDE SEQUENCE [LARGE SCALE GENOMIC DNA]</scope>
    <source>
        <strain evidence="9 10">CGMCC 1.10978</strain>
    </source>
</reference>
<sequence length="445" mass="48598">MPTILVIDDNRAVSTALEVLFSLHDINTLHAESPEAGLALLEQSEVDLVIQDMNFSADTTSGAEGEALFAAIRQRHPDLPIILLTAWTHLEGAIGLIKAGAVDYLAKPWDDRKLLGTVNNLLELAEARNELDRRRARERRSRDQLAQRYDLRNLVFEDPASERVIALACQVARSDLPVLITGPNGAGKEKIAEIIQANSAVRNGPFVTLNCGALPSELIEAELFGADAGAYTGANKAREGKFEAADGGTLFLDEIGNLPLAGQMKLLRVLETGRFERLGSNRERTVSVRVISATNADLTTMIRDGSFREDLYYRLNAIELNLPPLAERPGDILPLAERFCPEDKPIGETARAALLRHAWPGNVRELRNVIQRAGLLAQGERIEAADLNLPKPAPARPAGGEEPDRAAVEAALNRARGVIAQAAAELGMSRQALYRRMDRFGIPRE</sequence>
<evidence type="ECO:0000256" key="2">
    <source>
        <dbReference type="ARBA" id="ARBA00022840"/>
    </source>
</evidence>
<evidence type="ECO:0000256" key="4">
    <source>
        <dbReference type="ARBA" id="ARBA00023125"/>
    </source>
</evidence>
<dbReference type="GO" id="GO:0005524">
    <property type="term" value="F:ATP binding"/>
    <property type="evidence" value="ECO:0007669"/>
    <property type="project" value="UniProtKB-KW"/>
</dbReference>
<dbReference type="InterPro" id="IPR009057">
    <property type="entry name" value="Homeodomain-like_sf"/>
</dbReference>
<dbReference type="PANTHER" id="PTHR32071:SF86">
    <property type="entry name" value="TWO COMPONENT SIGNAL TRANSDUCTION SYSTEM SIGMA54-DEPENDENT RESPONSE REGULATOR FIS FAMILY"/>
    <property type="match status" value="1"/>
</dbReference>
<evidence type="ECO:0000256" key="6">
    <source>
        <dbReference type="PROSITE-ProRule" id="PRU00169"/>
    </source>
</evidence>
<dbReference type="InterPro" id="IPR002197">
    <property type="entry name" value="HTH_Fis"/>
</dbReference>
<organism evidence="9 10">
    <name type="scientific">Pseudoxanthomonas wuyuanensis</name>
    <dbReference type="NCBI Taxonomy" id="1073196"/>
    <lineage>
        <taxon>Bacteria</taxon>
        <taxon>Pseudomonadati</taxon>
        <taxon>Pseudomonadota</taxon>
        <taxon>Gammaproteobacteria</taxon>
        <taxon>Lysobacterales</taxon>
        <taxon>Lysobacteraceae</taxon>
        <taxon>Pseudoxanthomonas</taxon>
    </lineage>
</organism>
<evidence type="ECO:0000259" key="8">
    <source>
        <dbReference type="PROSITE" id="PS50110"/>
    </source>
</evidence>
<accession>A0A286DAZ3</accession>
<dbReference type="Gene3D" id="1.10.10.60">
    <property type="entry name" value="Homeodomain-like"/>
    <property type="match status" value="1"/>
</dbReference>
<evidence type="ECO:0000256" key="1">
    <source>
        <dbReference type="ARBA" id="ARBA00022741"/>
    </source>
</evidence>
<dbReference type="InterPro" id="IPR058031">
    <property type="entry name" value="AAA_lid_NorR"/>
</dbReference>
<dbReference type="GO" id="GO:0000160">
    <property type="term" value="P:phosphorelay signal transduction system"/>
    <property type="evidence" value="ECO:0007669"/>
    <property type="project" value="InterPro"/>
</dbReference>
<keyword evidence="3" id="KW-0805">Transcription regulation</keyword>
<protein>
    <submittedName>
        <fullName evidence="9">DNA-binding transcriptional response regulator, NtrC family, contains REC, AAA-type ATPase, and a Fis-type DNA-binding domains</fullName>
    </submittedName>
</protein>
<evidence type="ECO:0000313" key="9">
    <source>
        <dbReference type="EMBL" id="SOD55825.1"/>
    </source>
</evidence>